<feature type="compositionally biased region" description="Low complexity" evidence="3">
    <location>
        <begin position="656"/>
        <end position="675"/>
    </location>
</feature>
<evidence type="ECO:0000259" key="4">
    <source>
        <dbReference type="PROSITE" id="PS50961"/>
    </source>
</evidence>
<feature type="compositionally biased region" description="Basic and acidic residues" evidence="3">
    <location>
        <begin position="740"/>
        <end position="752"/>
    </location>
</feature>
<dbReference type="InterPro" id="IPR006607">
    <property type="entry name" value="DM15"/>
</dbReference>
<proteinExistence type="predicted"/>
<dbReference type="KEGG" id="clup:CLUP02_12509"/>
<feature type="domain" description="HTH La-type RNA-binding" evidence="4">
    <location>
        <begin position="861"/>
        <end position="951"/>
    </location>
</feature>
<organism evidence="5 6">
    <name type="scientific">Colletotrichum lupini</name>
    <dbReference type="NCBI Taxonomy" id="145971"/>
    <lineage>
        <taxon>Eukaryota</taxon>
        <taxon>Fungi</taxon>
        <taxon>Dikarya</taxon>
        <taxon>Ascomycota</taxon>
        <taxon>Pezizomycotina</taxon>
        <taxon>Sordariomycetes</taxon>
        <taxon>Hypocreomycetidae</taxon>
        <taxon>Glomerellales</taxon>
        <taxon>Glomerellaceae</taxon>
        <taxon>Colletotrichum</taxon>
        <taxon>Colletotrichum acutatum species complex</taxon>
    </lineage>
</organism>
<dbReference type="GO" id="GO:0005829">
    <property type="term" value="C:cytosol"/>
    <property type="evidence" value="ECO:0007669"/>
    <property type="project" value="TreeGrafter"/>
</dbReference>
<gene>
    <name evidence="5" type="ORF">CLUP02_12509</name>
</gene>
<dbReference type="InterPro" id="IPR036390">
    <property type="entry name" value="WH_DNA-bd_sf"/>
</dbReference>
<dbReference type="InterPro" id="IPR006630">
    <property type="entry name" value="La_HTH"/>
</dbReference>
<dbReference type="CDD" id="cd07323">
    <property type="entry name" value="LAM"/>
    <property type="match status" value="1"/>
</dbReference>
<evidence type="ECO:0000256" key="3">
    <source>
        <dbReference type="SAM" id="MobiDB-lite"/>
    </source>
</evidence>
<sequence length="1223" mass="132473">MNHQGTPVHGNPRMKHLPHLSEFVPSPPSPLKSQVNQAASTFYLKCQPGSGFPEKKKIHSQKKNSGLRFYSWAFFSSSPTTAHISLSLYPSPPQTLPYRYPCGHSSSAHSSCSVDTFLPITKPSSNRSLAFTVFHVFFGSPQPEHLRNVSPRLPLATQKKHTPLTCLQPTSPLFVYEEHSFHRTSYHLVRALDPTDSHLPASLDQQHLLVPTFLRLLQSLTAFDDVNRLLIPFTAPQAADRLILRTTRRGLVRPLRSVSVSGVAGLDQLIIFPGPLYPIVFRGMPISASDLASDTMATAFSYAQAAKGQAATTPAAQTTENGKDSASSVNGEQPAAEPTAVKSTDSVDDESSRNSPLKAQLAAKQDISSAQAEANSTNTPSAAASVTDSRRDDEEAVTEASARRSEKSVRSASASTRVTDEAEPKKGSRKPRKGKAGKESSEDAKKEKAAEQEKEEPKIELVEAPLPSVNIWTQRKETAAHKTSVTLPTANGATSASTPVDTWPNSQESKKKNKSADGAEATNGTAAGKSQRKAGDGDAAARRNGARGSRVIERDSRLTEVPPPVGDVHSWPTPETAVKEIVKEEKRKPLEKVERVEVEAQDDAGAKGRSKDKWERMDFVPTVQFSTPIPSVRGSRGGRGGARGGRDVTSRGGHGAAAAAASADKPASTAAPTKAGNEARDRARDGNAPARANSQPPVANKRASMEVSNGKEQRKPTAPHSGERNKESQSNATNEQAGPVRERGEGRGDRGRGGYRGRGGHPGNMPMHTQQSSYMSNGNSFGSQGPRQYASPPLHQGGSFQSSYGGSQSRGGRGGRGQSNGSGAFRGAGGPSNSGRMRQVQTNMNQVSWDYGVPMTPGSYAAFYEQTRHIMIPQMEYYFSVENLLKDTYLRKNMDSQGFVPLELVLGFQRVRSVADAQTLRAIIAECPQLDYVVGDDGIERLRSRTHWQKFVYPNMELRFDAARNEGPQYFYPRSLHAIAHYDHGMLGDYPVISPTAAYPNGAENTYVAYPTEAQGGQPNGTVNGNAAETQLSAQVPEFQPGPASEQTAEASAETEKAQPLVNGSAHTESAPLTNGNHAQPAEALQSYSNLSSPSQRAHLLMRFRGENSVAESPIDDIPFPEFRLRALSQRQDTLAGEIPGDMKSLYRFWSHFLVRHFDLEMFEEFRAYAVADATGGTINTTGLKHLIAYYEAVLQEDKKYPLDNLESLYGEAKRLAATAETP</sequence>
<dbReference type="Proteomes" id="UP000830671">
    <property type="component" value="Chromosome 6"/>
</dbReference>
<feature type="compositionally biased region" description="Polar residues" evidence="3">
    <location>
        <begin position="481"/>
        <end position="507"/>
    </location>
</feature>
<feature type="region of interest" description="Disordered" evidence="3">
    <location>
        <begin position="1038"/>
        <end position="1078"/>
    </location>
</feature>
<dbReference type="GO" id="GO:0000339">
    <property type="term" value="F:RNA cap binding"/>
    <property type="evidence" value="ECO:0007669"/>
    <property type="project" value="InterPro"/>
</dbReference>
<accession>A0A9Q8WLC1</accession>
<dbReference type="AlphaFoldDB" id="A0A9Q8WLC1"/>
<feature type="compositionally biased region" description="Basic and acidic residues" evidence="3">
    <location>
        <begin position="436"/>
        <end position="461"/>
    </location>
</feature>
<dbReference type="Pfam" id="PF21071">
    <property type="entry name" value="LARP1_HEAT"/>
    <property type="match status" value="1"/>
</dbReference>
<feature type="compositionally biased region" description="Gly residues" evidence="3">
    <location>
        <begin position="808"/>
        <end position="832"/>
    </location>
</feature>
<dbReference type="SMART" id="SM00715">
    <property type="entry name" value="LA"/>
    <property type="match status" value="1"/>
</dbReference>
<feature type="compositionally biased region" description="Low complexity" evidence="3">
    <location>
        <begin position="372"/>
        <end position="387"/>
    </location>
</feature>
<evidence type="ECO:0000256" key="1">
    <source>
        <dbReference type="ARBA" id="ARBA00022884"/>
    </source>
</evidence>
<evidence type="ECO:0000313" key="5">
    <source>
        <dbReference type="EMBL" id="UQC87007.1"/>
    </source>
</evidence>
<feature type="compositionally biased region" description="Basic and acidic residues" evidence="3">
    <location>
        <begin position="709"/>
        <end position="727"/>
    </location>
</feature>
<keyword evidence="6" id="KW-1185">Reference proteome</keyword>
<dbReference type="InterPro" id="IPR036388">
    <property type="entry name" value="WH-like_DNA-bd_sf"/>
</dbReference>
<feature type="region of interest" description="Disordered" evidence="3">
    <location>
        <begin position="1"/>
        <end position="30"/>
    </location>
</feature>
<protein>
    <submittedName>
        <fullName evidence="5">La domain-containing protein</fullName>
    </submittedName>
</protein>
<dbReference type="PANTHER" id="PTHR22792">
    <property type="entry name" value="LUPUS LA PROTEIN-RELATED"/>
    <property type="match status" value="1"/>
</dbReference>
<dbReference type="GO" id="GO:0048255">
    <property type="term" value="P:mRNA stabilization"/>
    <property type="evidence" value="ECO:0007669"/>
    <property type="project" value="InterPro"/>
</dbReference>
<feature type="compositionally biased region" description="Polar residues" evidence="3">
    <location>
        <begin position="1065"/>
        <end position="1078"/>
    </location>
</feature>
<dbReference type="Pfam" id="PF05383">
    <property type="entry name" value="La"/>
    <property type="match status" value="1"/>
</dbReference>
<feature type="compositionally biased region" description="Polar residues" evidence="3">
    <location>
        <begin position="767"/>
        <end position="786"/>
    </location>
</feature>
<dbReference type="PANTHER" id="PTHR22792:SF132">
    <property type="entry name" value="LA-RELATED PROTEIN 1"/>
    <property type="match status" value="1"/>
</dbReference>
<dbReference type="GO" id="GO:0045727">
    <property type="term" value="P:positive regulation of translation"/>
    <property type="evidence" value="ECO:0007669"/>
    <property type="project" value="TreeGrafter"/>
</dbReference>
<dbReference type="PROSITE" id="PS50961">
    <property type="entry name" value="HTH_LA"/>
    <property type="match status" value="1"/>
</dbReference>
<feature type="region of interest" description="Disordered" evidence="3">
    <location>
        <begin position="312"/>
        <end position="837"/>
    </location>
</feature>
<feature type="compositionally biased region" description="Basic and acidic residues" evidence="3">
    <location>
        <begin position="508"/>
        <end position="517"/>
    </location>
</feature>
<dbReference type="GO" id="GO:0010494">
    <property type="term" value="C:cytoplasmic stress granule"/>
    <property type="evidence" value="ECO:0007669"/>
    <property type="project" value="TreeGrafter"/>
</dbReference>
<dbReference type="Gene3D" id="1.10.10.10">
    <property type="entry name" value="Winged helix-like DNA-binding domain superfamily/Winged helix DNA-binding domain"/>
    <property type="match status" value="1"/>
</dbReference>
<feature type="compositionally biased region" description="Basic and acidic residues" evidence="3">
    <location>
        <begin position="577"/>
        <end position="618"/>
    </location>
</feature>
<dbReference type="GeneID" id="73346483"/>
<evidence type="ECO:0000313" key="6">
    <source>
        <dbReference type="Proteomes" id="UP000830671"/>
    </source>
</evidence>
<name>A0A9Q8WLC1_9PEZI</name>
<dbReference type="EMBL" id="CP019478">
    <property type="protein sequence ID" value="UQC87007.1"/>
    <property type="molecule type" value="Genomic_DNA"/>
</dbReference>
<keyword evidence="1 2" id="KW-0694">RNA-binding</keyword>
<dbReference type="SUPFAM" id="SSF46785">
    <property type="entry name" value="Winged helix' DNA-binding domain"/>
    <property type="match status" value="1"/>
</dbReference>
<dbReference type="InterPro" id="IPR045180">
    <property type="entry name" value="La_dom_prot"/>
</dbReference>
<reference evidence="5" key="1">
    <citation type="journal article" date="2021" name="Mol. Plant Microbe Interact.">
        <title>Complete Genome Sequence of the Plant-Pathogenic Fungus Colletotrichum lupini.</title>
        <authorList>
            <person name="Baroncelli R."/>
            <person name="Pensec F."/>
            <person name="Da Lio D."/>
            <person name="Boufleur T."/>
            <person name="Vicente I."/>
            <person name="Sarrocco S."/>
            <person name="Picot A."/>
            <person name="Baraldi E."/>
            <person name="Sukno S."/>
            <person name="Thon M."/>
            <person name="Le Floch G."/>
        </authorList>
    </citation>
    <scope>NUCLEOTIDE SEQUENCE</scope>
    <source>
        <strain evidence="5">IMI 504893</strain>
    </source>
</reference>
<evidence type="ECO:0000256" key="2">
    <source>
        <dbReference type="PROSITE-ProRule" id="PRU00332"/>
    </source>
</evidence>
<dbReference type="RefSeq" id="XP_049148618.1">
    <property type="nucleotide sequence ID" value="XM_049291473.1"/>
</dbReference>
<feature type="compositionally biased region" description="Low complexity" evidence="3">
    <location>
        <begin position="796"/>
        <end position="807"/>
    </location>
</feature>